<accession>A0ACC5WD98</accession>
<comment type="caution">
    <text evidence="1">The sequence shown here is derived from an EMBL/GenBank/DDBJ whole genome shotgun (WGS) entry which is preliminary data.</text>
</comment>
<proteinExistence type="predicted"/>
<keyword evidence="2" id="KW-1185">Reference proteome</keyword>
<reference evidence="1 2" key="1">
    <citation type="journal article" date="2022" name="bioRxiv">
        <title>An ancient truncated duplication of the anti-Mullerian hormone receptor type 2 gene is a potential conserved master sex determinant in the Pangasiidae catfish family.</title>
        <authorList>
            <person name="Wen M."/>
            <person name="Pan Q."/>
            <person name="Jouanno E."/>
            <person name="Montfort J."/>
            <person name="Zahm M."/>
            <person name="Cabau C."/>
            <person name="Klopp C."/>
            <person name="Iampietro C."/>
            <person name="Roques C."/>
            <person name="Bouchez O."/>
            <person name="Castinel A."/>
            <person name="Donnadieu C."/>
            <person name="Parrinello H."/>
            <person name="Poncet C."/>
            <person name="Belmonte E."/>
            <person name="Gautier V."/>
            <person name="Avarre J.-C."/>
            <person name="Dugue R."/>
            <person name="Gustiano R."/>
            <person name="Ha T.T.T."/>
            <person name="Campet M."/>
            <person name="Sriphairoj K."/>
            <person name="Ribolli J."/>
            <person name="de Almeida F.L."/>
            <person name="Desvignes T."/>
            <person name="Postlethwait J.H."/>
            <person name="Bucao C.F."/>
            <person name="Robinson-Rechavi M."/>
            <person name="Bobe J."/>
            <person name="Herpin A."/>
            <person name="Guiguen Y."/>
        </authorList>
    </citation>
    <scope>NUCLEOTIDE SEQUENCE [LARGE SCALE GENOMIC DNA]</scope>
    <source>
        <strain evidence="1">YG-Dec2019</strain>
    </source>
</reference>
<gene>
    <name evidence="1" type="ORF">PGIGA_G00197900</name>
</gene>
<organism evidence="1 2">
    <name type="scientific">Pangasianodon gigas</name>
    <name type="common">Mekong giant catfish</name>
    <name type="synonym">Pangasius gigas</name>
    <dbReference type="NCBI Taxonomy" id="30993"/>
    <lineage>
        <taxon>Eukaryota</taxon>
        <taxon>Metazoa</taxon>
        <taxon>Chordata</taxon>
        <taxon>Craniata</taxon>
        <taxon>Vertebrata</taxon>
        <taxon>Euteleostomi</taxon>
        <taxon>Actinopterygii</taxon>
        <taxon>Neopterygii</taxon>
        <taxon>Teleostei</taxon>
        <taxon>Ostariophysi</taxon>
        <taxon>Siluriformes</taxon>
        <taxon>Pangasiidae</taxon>
        <taxon>Pangasianodon</taxon>
    </lineage>
</organism>
<evidence type="ECO:0000313" key="1">
    <source>
        <dbReference type="EMBL" id="MCI4376961.1"/>
    </source>
</evidence>
<sequence length="1754" mass="203486">MSAGESLSARFEKIDCMLKDPKSEINTDCLLDGLDALVYDLDFPALRKNKSIDNFLSRYKDTISKIRDLRMKADDYEVVKVIGRGAFGEVQLDGLDALVYDLDFPALRKNKSIDNFLSRYKDTISKIRDLRMKADDYEVVKVIGRGAFGEVQLVRHKASSKVYAMKLLSKFEMIKRSDSAFFWEERDIMAFANSNWVVQLFYAFQDDRYLYMVMEYMPGGDLVNLMSNYDVPEKWARFYTAEVVLALDGIHAMGFIHRDVKPDNMLLDKTGHLKLADFGTCMKMNKDGMVRCDTAVGTPDYISPEVLKSQGGDGYYGRECDWWSVGVFLYEMLVGEDVKPDNMLLDKTGHLKLADFGTCMKMNKDGMVRCDTAVGTPDYISPEVLKSQGGDGYYGRECDWWSVGVFLYEMLVGDTPFYADSLVGTYSKIMNHKNALTFPEDSDISKDAKSLICAFLTDREVRLGRNGVDEIKRHAFFKNDQWTWENIRETAAPVVPELSSDIDTSNFDDIEEDRGEEETFPIPKAFVGNQLPFVGFTYYSGHQFSRGSSTKTSNKHASATKEDKSQMENLLKKIHQLEEQLHGEMQLKDEIEQKCRASNTKLDKIMKELDEECNARKNAEASVSLLEKDKLMMQHRTTEYQRKADQEGEKRRNLENEVSTLKEQLENMRKLSQNTQASSDKIAQLQHQLEEANDLLRAESDTAARLRKSQTEMAKAMSQLESQNGELQEKSRAADDARRQLERELLQLQNTLDTERRTCSQGSEEIRQLQARITGLQEDNKNLKQRMSKVETERKQAQERNNVLEKEDNKNLKQRMSKVETERKQAQERNNVLEKEKNSMEIDLNYKLKILQQRLDQEITEHRVTRAQLTDKYESIEEAKSAAMHAVEQKVSEESMLRLRAESRVVEVEKQCSMLEFDLKQSIQKMEQLMKQKDRLEDEVKSLHVQLEQESGKRAMAQSELKNWSGEAERLRGTEKQLKQEINAALETKRSLEFQLAQLSKNKKRVDSQSLQKNCGCFCKMLTRITGLQEDNKNLKQRMSKVETERKQAQERNNVLEKEKNSMEIDLNYKLKILQQRLDQEITEHRVTRAQLTDKYESIEEAKSAAMHAVEQKVSEESMLRLRAESRVVEVEKQCSMLEFDLKQSIQKMEQLMKQKDRLEDEVKSLHVQLEQESGKRAMAQSELKNWSGEAERLRGTEKQLKQEINAALETKRSLEFQLAQLSKQYRGNEGQMRELQDQLEAEQYFSTLYKTQVKELKEELEERNRIVQETQRKVQEMNSEKESLMAQLDLTVTKAESEQLARALQEEQYFELSQESKKSFARHKQELIERESTIARLEESNKTLTKDVENLSREKAELDEKLQSQEEMFMATKEEISNTIKANYEKILNQERTLKTQAVNKLAEIMNRKDMKLDQKKRGSTADLRKKEKENRKLQLELNQEKEKFNHMAIKYQKELSEMQAQLVEESTYRNELQMQLDSKESDIEQLREKLNDLQLRMENTSVTSLQTDDVDSNTAESRLEGWLSIPNRANIKRYGWKKQYVVVSSKKILFYNDEQDKEQSNPSMVLDIDKLFHVRPVTQGDVYRAESDEIPRIFQILYANEGECRKDVDMEAIPQGEKANCLAHKGHEFIPTLYHFPSNCEACAKPLWHVFKPPPALECRRCHVKCHKDHLDRKEDVIAPCKVNYDVTTARDMLLLALTQDEQKKWIGHLGKKIPKTPPSSFSRASPRTMSTRSGANQSFRKNPKNISGKSR</sequence>
<name>A0ACC5WD98_PANGG</name>
<dbReference type="EMBL" id="CM040457">
    <property type="protein sequence ID" value="MCI4376961.1"/>
    <property type="molecule type" value="Genomic_DNA"/>
</dbReference>
<dbReference type="Proteomes" id="UP000829447">
    <property type="component" value="Linkage Group LG4"/>
</dbReference>
<evidence type="ECO:0000313" key="2">
    <source>
        <dbReference type="Proteomes" id="UP000829447"/>
    </source>
</evidence>
<protein>
    <submittedName>
        <fullName evidence="1">Uncharacterized protein</fullName>
    </submittedName>
</protein>